<dbReference type="SUPFAM" id="SSF53474">
    <property type="entry name" value="alpha/beta-Hydrolases"/>
    <property type="match status" value="1"/>
</dbReference>
<dbReference type="PANTHER" id="PTHR43358:SF4">
    <property type="entry name" value="ALPHA_BETA HYDROLASE FOLD-1 DOMAIN-CONTAINING PROTEIN"/>
    <property type="match status" value="1"/>
</dbReference>
<dbReference type="PANTHER" id="PTHR43358">
    <property type="entry name" value="ALPHA/BETA-HYDROLASE"/>
    <property type="match status" value="1"/>
</dbReference>
<dbReference type="InterPro" id="IPR052920">
    <property type="entry name" value="DNA-binding_regulatory"/>
</dbReference>
<dbReference type="InterPro" id="IPR022742">
    <property type="entry name" value="Hydrolase_4"/>
</dbReference>
<protein>
    <submittedName>
        <fullName evidence="3">Alpha/beta hydrolase</fullName>
    </submittedName>
</protein>
<dbReference type="Pfam" id="PF12146">
    <property type="entry name" value="Hydrolase_4"/>
    <property type="match status" value="2"/>
</dbReference>
<evidence type="ECO:0000256" key="1">
    <source>
        <dbReference type="SAM" id="Phobius"/>
    </source>
</evidence>
<proteinExistence type="predicted"/>
<gene>
    <name evidence="3" type="ORF">ACFS6H_18135</name>
</gene>
<evidence type="ECO:0000313" key="4">
    <source>
        <dbReference type="Proteomes" id="UP001597511"/>
    </source>
</evidence>
<dbReference type="GO" id="GO:0016787">
    <property type="term" value="F:hydrolase activity"/>
    <property type="evidence" value="ECO:0007669"/>
    <property type="project" value="UniProtKB-KW"/>
</dbReference>
<dbReference type="Proteomes" id="UP001597511">
    <property type="component" value="Unassembled WGS sequence"/>
</dbReference>
<accession>A0ABW6A8D4</accession>
<evidence type="ECO:0000313" key="3">
    <source>
        <dbReference type="EMBL" id="MFD2921644.1"/>
    </source>
</evidence>
<keyword evidence="1" id="KW-0472">Membrane</keyword>
<feature type="domain" description="Serine aminopeptidase S33" evidence="2">
    <location>
        <begin position="248"/>
        <end position="294"/>
    </location>
</feature>
<evidence type="ECO:0000259" key="2">
    <source>
        <dbReference type="Pfam" id="PF12146"/>
    </source>
</evidence>
<keyword evidence="4" id="KW-1185">Reference proteome</keyword>
<keyword evidence="1" id="KW-1133">Transmembrane helix</keyword>
<feature type="domain" description="Serine aminopeptidase S33" evidence="2">
    <location>
        <begin position="98"/>
        <end position="210"/>
    </location>
</feature>
<keyword evidence="3" id="KW-0378">Hydrolase</keyword>
<comment type="caution">
    <text evidence="3">The sequence shown here is derived from an EMBL/GenBank/DDBJ whole genome shotgun (WGS) entry which is preliminary data.</text>
</comment>
<name>A0ABW6A8D4_9BACT</name>
<keyword evidence="1" id="KW-0812">Transmembrane</keyword>
<dbReference type="RefSeq" id="WP_386102355.1">
    <property type="nucleotide sequence ID" value="NZ_JBHUOZ010000003.1"/>
</dbReference>
<feature type="transmembrane region" description="Helical" evidence="1">
    <location>
        <begin position="12"/>
        <end position="31"/>
    </location>
</feature>
<dbReference type="Gene3D" id="3.40.50.1820">
    <property type="entry name" value="alpha/beta hydrolase"/>
    <property type="match status" value="1"/>
</dbReference>
<dbReference type="InterPro" id="IPR029058">
    <property type="entry name" value="AB_hydrolase_fold"/>
</dbReference>
<dbReference type="EMBL" id="JBHUOZ010000003">
    <property type="protein sequence ID" value="MFD2921644.1"/>
    <property type="molecule type" value="Genomic_DNA"/>
</dbReference>
<sequence length="316" mass="35655">MALRKVKIKKVFIFLSAIFIIVNVIAYMHAYKLTHFTHASSVKTQSPDKLSWFKKLTTLFTGVSNPRPVNTALPVQPFETIVLQSNKKIECWLIRNDSAKGTVIIFHGYGGHKSSMLDKADKFLALSYNTLLVDFMGSGGSEGNQTTIGFMEAEQVYTAWQYLVNKGEKNIVLFGTSMGAVAIMKAVHDHDLQPQALILECPFGTMYRTVAARFNNMNLPAFPMAHLLVFWGGVQNKFWPFAHEPVAYARNIKSPVLLMYGEKDKNVSRQETEDIYNNISSPKKLATYPHAGHENYLKQYDKEWTSDIGLFLSGLE</sequence>
<organism evidence="3 4">
    <name type="scientific">Terrimonas rubra</name>
    <dbReference type="NCBI Taxonomy" id="1035890"/>
    <lineage>
        <taxon>Bacteria</taxon>
        <taxon>Pseudomonadati</taxon>
        <taxon>Bacteroidota</taxon>
        <taxon>Chitinophagia</taxon>
        <taxon>Chitinophagales</taxon>
        <taxon>Chitinophagaceae</taxon>
        <taxon>Terrimonas</taxon>
    </lineage>
</organism>
<reference evidence="4" key="1">
    <citation type="journal article" date="2019" name="Int. J. Syst. Evol. Microbiol.">
        <title>The Global Catalogue of Microorganisms (GCM) 10K type strain sequencing project: providing services to taxonomists for standard genome sequencing and annotation.</title>
        <authorList>
            <consortium name="The Broad Institute Genomics Platform"/>
            <consortium name="The Broad Institute Genome Sequencing Center for Infectious Disease"/>
            <person name="Wu L."/>
            <person name="Ma J."/>
        </authorList>
    </citation>
    <scope>NUCLEOTIDE SEQUENCE [LARGE SCALE GENOMIC DNA]</scope>
    <source>
        <strain evidence="4">KCTC 23299</strain>
    </source>
</reference>